<sequence length="1024" mass="112535">MAIPTLFEVCTPRADVLQGHMAESDFAADLAQVLKGQAPPAYQDAALFFANTHPTRGLQNLLKNVCLRLSGRNEQVASIFRLDTNYGGGKTHSLIALAHAARGMRGVANKSEFMDPELIPAATVRVAAFDGENADPINGHTLGDGVVAHTPWGELAYALGGSAGFNRIQKSDSQGVAPGAAVLSELMGDTPTLILIDELSIYLRKQGAKDMQMAAKQLTAFLTALFKAVESSPCTALVFTLAIGKKDEKAIDAYSQENQAIVDMMREAESVSARKATLLDPTEEDETVQVLRRRLFDHVDEAGAQQIAAAYARLWDANKDYLPEYGLQERTAVAFRQSFPLHPDLITTLKEKTSTLSNFQRVRGMLRLLGRTIARLWALRPQDAYAVHVHHIDLAYSPIRQEILTKLGQSAFSPALCADIAAPHDAKLSLAQEIDARCYLDMPPYASYVAKTIFLNTLAFNENLKGATENTLRYAMLSPGTELSFIDDAIRRFKQESAYLDDRPNRPLRFMAEPNLTMMIQNQERNIDPGDVRARLNDSIKEIFRGDIFSTVVFPSMSGDIDDTSTEKPQLVVMGYEACPLLATAAQVQVPELIDKMFCHKNSEGLPRINRNNLVFIVADQSRLDDMKNRVRRRLALEDMRNPALQQDLAAHQKEQLNEQYRKSEQEVALCIQQAYRHVFYPSKEGIAGSVLPLAHTTIELQNASANPGSGQRQVVRVLQGVNKIRLDGDNPDSPLFIINRTPLKKGQITTSTLFNEYRRDPALPMLAGLNVFLRSIRTGIEQGEFVYKNGDLVCGKGDPFPSIEINEQAQVLTSIFARENKIWPKPVEPSNSLSPGTDTGTGGIAAKPTPSYSTSVNTNTENSGGLQEGLNPYGEEAAVSQEGVLKEALAILWEKARQKHFLAIATLDLKIYDAQDAFTLLAAVASLSTYDKRVQLEVNFETSDHSTISISLNGSTSSAQQLKDFLQPQLRAALDKEFSAIFTIYFANGLSLAETAPEDLAEKLTRVGGVTAYVTATAQRQGA</sequence>
<dbReference type="EMBL" id="FLUP01000001">
    <property type="protein sequence ID" value="SBW09990.1"/>
    <property type="molecule type" value="Genomic_DNA"/>
</dbReference>
<organism evidence="3">
    <name type="scientific">uncultured Desulfovibrio sp</name>
    <dbReference type="NCBI Taxonomy" id="167968"/>
    <lineage>
        <taxon>Bacteria</taxon>
        <taxon>Pseudomonadati</taxon>
        <taxon>Thermodesulfobacteriota</taxon>
        <taxon>Desulfovibrionia</taxon>
        <taxon>Desulfovibrionales</taxon>
        <taxon>Desulfovibrionaceae</taxon>
        <taxon>Desulfovibrio</taxon>
        <taxon>environmental samples</taxon>
    </lineage>
</organism>
<accession>A0A212KE34</accession>
<feature type="compositionally biased region" description="Polar residues" evidence="2">
    <location>
        <begin position="851"/>
        <end position="865"/>
    </location>
</feature>
<evidence type="ECO:0000313" key="3">
    <source>
        <dbReference type="EMBL" id="SBW09990.1"/>
    </source>
</evidence>
<keyword evidence="1" id="KW-0175">Coiled coil</keyword>
<feature type="region of interest" description="Disordered" evidence="2">
    <location>
        <begin position="827"/>
        <end position="865"/>
    </location>
</feature>
<name>A0A212KE34_9BACT</name>
<evidence type="ECO:0000256" key="1">
    <source>
        <dbReference type="SAM" id="Coils"/>
    </source>
</evidence>
<protein>
    <recommendedName>
        <fullName evidence="4">ATPase (AAA+ superfamily)-like protein</fullName>
    </recommendedName>
</protein>
<evidence type="ECO:0008006" key="4">
    <source>
        <dbReference type="Google" id="ProtNLM"/>
    </source>
</evidence>
<dbReference type="Pfam" id="PF04465">
    <property type="entry name" value="DUF499"/>
    <property type="match status" value="1"/>
</dbReference>
<evidence type="ECO:0000256" key="2">
    <source>
        <dbReference type="SAM" id="MobiDB-lite"/>
    </source>
</evidence>
<dbReference type="AlphaFoldDB" id="A0A212KE34"/>
<gene>
    <name evidence="3" type="ORF">KM92DES2_12846</name>
</gene>
<dbReference type="RefSeq" id="WP_296936935.1">
    <property type="nucleotide sequence ID" value="NZ_LT598928.1"/>
</dbReference>
<feature type="compositionally biased region" description="Polar residues" evidence="2">
    <location>
        <begin position="830"/>
        <end position="839"/>
    </location>
</feature>
<reference evidence="3" key="1">
    <citation type="submission" date="2016-04" db="EMBL/GenBank/DDBJ databases">
        <authorList>
            <person name="Evans L.H."/>
            <person name="Alamgir A."/>
            <person name="Owens N."/>
            <person name="Weber N.D."/>
            <person name="Virtaneva K."/>
            <person name="Barbian K."/>
            <person name="Babar A."/>
            <person name="Rosenke K."/>
        </authorList>
    </citation>
    <scope>NUCLEOTIDE SEQUENCE</scope>
    <source>
        <strain evidence="3">92-2</strain>
    </source>
</reference>
<dbReference type="InterPro" id="IPR007555">
    <property type="entry name" value="DUF499"/>
</dbReference>
<proteinExistence type="predicted"/>
<feature type="coiled-coil region" evidence="1">
    <location>
        <begin position="647"/>
        <end position="674"/>
    </location>
</feature>